<dbReference type="Proteomes" id="UP000799291">
    <property type="component" value="Unassembled WGS sequence"/>
</dbReference>
<feature type="region of interest" description="Disordered" evidence="1">
    <location>
        <begin position="1"/>
        <end position="23"/>
    </location>
</feature>
<keyword evidence="2" id="KW-0812">Transmembrane</keyword>
<evidence type="ECO:0000256" key="2">
    <source>
        <dbReference type="SAM" id="Phobius"/>
    </source>
</evidence>
<evidence type="ECO:0008006" key="5">
    <source>
        <dbReference type="Google" id="ProtNLM"/>
    </source>
</evidence>
<keyword evidence="2" id="KW-0472">Membrane</keyword>
<feature type="compositionally biased region" description="Low complexity" evidence="1">
    <location>
        <begin position="1"/>
        <end position="13"/>
    </location>
</feature>
<accession>A0A6G1IZY5</accession>
<protein>
    <recommendedName>
        <fullName evidence="5">Acid protease</fullName>
    </recommendedName>
</protein>
<reference evidence="3" key="1">
    <citation type="journal article" date="2020" name="Stud. Mycol.">
        <title>101 Dothideomycetes genomes: a test case for predicting lifestyles and emergence of pathogens.</title>
        <authorList>
            <person name="Haridas S."/>
            <person name="Albert R."/>
            <person name="Binder M."/>
            <person name="Bloem J."/>
            <person name="Labutti K."/>
            <person name="Salamov A."/>
            <person name="Andreopoulos B."/>
            <person name="Baker S."/>
            <person name="Barry K."/>
            <person name="Bills G."/>
            <person name="Bluhm B."/>
            <person name="Cannon C."/>
            <person name="Castanera R."/>
            <person name="Culley D."/>
            <person name="Daum C."/>
            <person name="Ezra D."/>
            <person name="Gonzalez J."/>
            <person name="Henrissat B."/>
            <person name="Kuo A."/>
            <person name="Liang C."/>
            <person name="Lipzen A."/>
            <person name="Lutzoni F."/>
            <person name="Magnuson J."/>
            <person name="Mondo S."/>
            <person name="Nolan M."/>
            <person name="Ohm R."/>
            <person name="Pangilinan J."/>
            <person name="Park H.-J."/>
            <person name="Ramirez L."/>
            <person name="Alfaro M."/>
            <person name="Sun H."/>
            <person name="Tritt A."/>
            <person name="Yoshinaga Y."/>
            <person name="Zwiers L.-H."/>
            <person name="Turgeon B."/>
            <person name="Goodwin S."/>
            <person name="Spatafora J."/>
            <person name="Crous P."/>
            <person name="Grigoriev I."/>
        </authorList>
    </citation>
    <scope>NUCLEOTIDE SEQUENCE</scope>
    <source>
        <strain evidence="3">CBS 122367</strain>
    </source>
</reference>
<gene>
    <name evidence="3" type="ORF">K458DRAFT_453104</name>
</gene>
<dbReference type="AlphaFoldDB" id="A0A6G1IZY5"/>
<evidence type="ECO:0000313" key="3">
    <source>
        <dbReference type="EMBL" id="KAF2683500.1"/>
    </source>
</evidence>
<evidence type="ECO:0000313" key="4">
    <source>
        <dbReference type="Proteomes" id="UP000799291"/>
    </source>
</evidence>
<organism evidence="3 4">
    <name type="scientific">Lentithecium fluviatile CBS 122367</name>
    <dbReference type="NCBI Taxonomy" id="1168545"/>
    <lineage>
        <taxon>Eukaryota</taxon>
        <taxon>Fungi</taxon>
        <taxon>Dikarya</taxon>
        <taxon>Ascomycota</taxon>
        <taxon>Pezizomycotina</taxon>
        <taxon>Dothideomycetes</taxon>
        <taxon>Pleosporomycetidae</taxon>
        <taxon>Pleosporales</taxon>
        <taxon>Massarineae</taxon>
        <taxon>Lentitheciaceae</taxon>
        <taxon>Lentithecium</taxon>
    </lineage>
</organism>
<keyword evidence="2" id="KW-1133">Transmembrane helix</keyword>
<dbReference type="OrthoDB" id="4770059at2759"/>
<name>A0A6G1IZY5_9PLEO</name>
<feature type="transmembrane region" description="Helical" evidence="2">
    <location>
        <begin position="302"/>
        <end position="324"/>
    </location>
</feature>
<evidence type="ECO:0000256" key="1">
    <source>
        <dbReference type="SAM" id="MobiDB-lite"/>
    </source>
</evidence>
<keyword evidence="4" id="KW-1185">Reference proteome</keyword>
<sequence length="401" mass="42550">MAAASTTGSAMGAPRTTPAPSSNLDLSAPISTFLVDTDAIPSNKAALTTLYEYPKECLDRWALAFSTVSPSTLVFSGDYSRWLTYNGYDFEYTACQPYSMNPYYSPGVCPSGHTIATIAEMHVKGEGGSPITVWQAGCCRSGMYMQPEGASMGGQTLGISFDLCFSEFSTAIPALSPFTWEETFHGRTSISIAFTSFTASTTTTTFGANDLLATATVVVDFSSISTATTGLAFADLFMIAWQMSDFSLFPSAYAASVAQQIGVKLDFTSPNSASATATPIELQPDTSAASPAPTGLSTGVKVGIALGAALSAILVVAFAIFFLLKRRKRRKSGLTSASEAQTAEMEDQDPDFANKKWFLGGKWRNEAEAINAHKELDSRVVHAVPGPPVELDASGLRRSDE</sequence>
<dbReference type="EMBL" id="MU005584">
    <property type="protein sequence ID" value="KAF2683500.1"/>
    <property type="molecule type" value="Genomic_DNA"/>
</dbReference>
<proteinExistence type="predicted"/>